<evidence type="ECO:0008006" key="3">
    <source>
        <dbReference type="Google" id="ProtNLM"/>
    </source>
</evidence>
<evidence type="ECO:0000313" key="1">
    <source>
        <dbReference type="EMBL" id="GLX82417.1"/>
    </source>
</evidence>
<dbReference type="PANTHER" id="PTHR40691">
    <property type="entry name" value="(NA+)-NQR MATURATION NQRM"/>
    <property type="match status" value="1"/>
</dbReference>
<dbReference type="InterPro" id="IPR007495">
    <property type="entry name" value="NqrM"/>
</dbReference>
<organism evidence="1 2">
    <name type="scientific">Thalassotalea eurytherma</name>
    <dbReference type="NCBI Taxonomy" id="1144278"/>
    <lineage>
        <taxon>Bacteria</taxon>
        <taxon>Pseudomonadati</taxon>
        <taxon>Pseudomonadota</taxon>
        <taxon>Gammaproteobacteria</taxon>
        <taxon>Alteromonadales</taxon>
        <taxon>Colwelliaceae</taxon>
        <taxon>Thalassotalea</taxon>
    </lineage>
</organism>
<keyword evidence="2" id="KW-1185">Reference proteome</keyword>
<dbReference type="Proteomes" id="UP001157133">
    <property type="component" value="Unassembled WGS sequence"/>
</dbReference>
<proteinExistence type="predicted"/>
<dbReference type="EMBL" id="BSSU01000009">
    <property type="protein sequence ID" value="GLX82417.1"/>
    <property type="molecule type" value="Genomic_DNA"/>
</dbReference>
<name>A0ABQ6H480_9GAMM</name>
<accession>A0ABQ6H480</accession>
<reference evidence="1 2" key="1">
    <citation type="submission" date="2023-03" db="EMBL/GenBank/DDBJ databases">
        <title>Draft genome sequence of Thalassotalea eurytherma JCM 18482T.</title>
        <authorList>
            <person name="Sawabe T."/>
        </authorList>
    </citation>
    <scope>NUCLEOTIDE SEQUENCE [LARGE SCALE GENOMIC DNA]</scope>
    <source>
        <strain evidence="1 2">JCM 18482</strain>
    </source>
</reference>
<dbReference type="Pfam" id="PF04400">
    <property type="entry name" value="NqrM"/>
    <property type="match status" value="1"/>
</dbReference>
<dbReference type="RefSeq" id="WP_284207786.1">
    <property type="nucleotide sequence ID" value="NZ_BSSU01000009.1"/>
</dbReference>
<dbReference type="PANTHER" id="PTHR40691:SF1">
    <property type="entry name" value="EXPORTED PROTEIN"/>
    <property type="match status" value="1"/>
</dbReference>
<comment type="caution">
    <text evidence="1">The sequence shown here is derived from an EMBL/GenBank/DDBJ whole genome shotgun (WGS) entry which is preliminary data.</text>
</comment>
<evidence type="ECO:0000313" key="2">
    <source>
        <dbReference type="Proteomes" id="UP001157133"/>
    </source>
</evidence>
<gene>
    <name evidence="1" type="ORF">theurythT_18690</name>
</gene>
<sequence length="73" mass="7974">MTYFVITLAFFLVVIVGMAVGYIFQKKTLAGSCGGLGSVGIDKACNCDNPCEKRQERERQAALKENSIDVKNL</sequence>
<protein>
    <recommendedName>
        <fullName evidence="3">(Na+)-NQR maturation NqrM</fullName>
    </recommendedName>
</protein>